<dbReference type="InterPro" id="IPR006683">
    <property type="entry name" value="Thioestr_dom"/>
</dbReference>
<organism evidence="2 3">
    <name type="scientific">Sphingomonas qomolangmaensis</name>
    <dbReference type="NCBI Taxonomy" id="2918765"/>
    <lineage>
        <taxon>Bacteria</taxon>
        <taxon>Pseudomonadati</taxon>
        <taxon>Pseudomonadota</taxon>
        <taxon>Alphaproteobacteria</taxon>
        <taxon>Sphingomonadales</taxon>
        <taxon>Sphingomonadaceae</taxon>
        <taxon>Sphingomonas</taxon>
    </lineage>
</organism>
<proteinExistence type="predicted"/>
<dbReference type="Proteomes" id="UP001058533">
    <property type="component" value="Chromosome"/>
</dbReference>
<gene>
    <name evidence="2" type="ORF">NMP03_16015</name>
</gene>
<sequence length="156" mass="17055">MADSPSPHFRYFADPDLPGWHRWEMMDDTRFNASLAPISTRVDGAIARVRMVPQRRHSNLRDHVHGGALLGFIDVAVFAAARAFGVMGEGGASTVDLSTQFIAGADSTHPIEAHVEMLRETGRLFFVRGLVVQGDDSDWTTIASFACTARKGSIRA</sequence>
<evidence type="ECO:0000313" key="2">
    <source>
        <dbReference type="EMBL" id="UUL82650.1"/>
    </source>
</evidence>
<dbReference type="Pfam" id="PF03061">
    <property type="entry name" value="4HBT"/>
    <property type="match status" value="1"/>
</dbReference>
<evidence type="ECO:0000259" key="1">
    <source>
        <dbReference type="Pfam" id="PF03061"/>
    </source>
</evidence>
<dbReference type="InterPro" id="IPR029069">
    <property type="entry name" value="HotDog_dom_sf"/>
</dbReference>
<dbReference type="SUPFAM" id="SSF54637">
    <property type="entry name" value="Thioesterase/thiol ester dehydrase-isomerase"/>
    <property type="match status" value="1"/>
</dbReference>
<reference evidence="2" key="1">
    <citation type="submission" date="2022-07" db="EMBL/GenBank/DDBJ databases">
        <title>Sphingomonas sp. nov., a novel bacterium isolated from the north slope of the Mount Everest.</title>
        <authorList>
            <person name="Cui X."/>
            <person name="Liu Y."/>
        </authorList>
    </citation>
    <scope>NUCLEOTIDE SEQUENCE</scope>
    <source>
        <strain evidence="2">S5-59</strain>
    </source>
</reference>
<keyword evidence="3" id="KW-1185">Reference proteome</keyword>
<feature type="domain" description="Thioesterase" evidence="1">
    <location>
        <begin position="63"/>
        <end position="137"/>
    </location>
</feature>
<dbReference type="CDD" id="cd03443">
    <property type="entry name" value="PaaI_thioesterase"/>
    <property type="match status" value="1"/>
</dbReference>
<evidence type="ECO:0000313" key="3">
    <source>
        <dbReference type="Proteomes" id="UP001058533"/>
    </source>
</evidence>
<dbReference type="RefSeq" id="WP_256506494.1">
    <property type="nucleotide sequence ID" value="NZ_CP101740.1"/>
</dbReference>
<dbReference type="EMBL" id="CP101740">
    <property type="protein sequence ID" value="UUL82650.1"/>
    <property type="molecule type" value="Genomic_DNA"/>
</dbReference>
<name>A0ABY5LA22_9SPHN</name>
<dbReference type="Gene3D" id="3.10.129.10">
    <property type="entry name" value="Hotdog Thioesterase"/>
    <property type="match status" value="1"/>
</dbReference>
<protein>
    <submittedName>
        <fullName evidence="2">PaaI family thioesterase</fullName>
    </submittedName>
</protein>
<accession>A0ABY5LA22</accession>